<evidence type="ECO:0000313" key="1">
    <source>
        <dbReference type="EMBL" id="QIR16333.1"/>
    </source>
</evidence>
<gene>
    <name evidence="1" type="ORF">HBH39_17765</name>
</gene>
<reference evidence="1 2" key="1">
    <citation type="submission" date="2020-03" db="EMBL/GenBank/DDBJ databases">
        <title>Complete genome sequence of Shewanella sp.</title>
        <authorList>
            <person name="Kim Y.-S."/>
            <person name="Kim S.-J."/>
            <person name="Jung H.-K."/>
            <person name="Kim K.-H."/>
        </authorList>
    </citation>
    <scope>NUCLEOTIDE SEQUENCE [LARGE SCALE GENOMIC DNA]</scope>
    <source>
        <strain evidence="1 2">PN3F2</strain>
        <plasmid evidence="1 2">pPN3F2_1</plasmid>
    </source>
</reference>
<organism evidence="1 2">
    <name type="scientific">Shewanella aestuarii</name>
    <dbReference type="NCBI Taxonomy" id="1028752"/>
    <lineage>
        <taxon>Bacteria</taxon>
        <taxon>Pseudomonadati</taxon>
        <taxon>Pseudomonadota</taxon>
        <taxon>Gammaproteobacteria</taxon>
        <taxon>Alteromonadales</taxon>
        <taxon>Shewanellaceae</taxon>
        <taxon>Shewanella</taxon>
    </lineage>
</organism>
<dbReference type="Proteomes" id="UP000502608">
    <property type="component" value="Plasmid pPN3F2_1"/>
</dbReference>
<dbReference type="RefSeq" id="WP_167680182.1">
    <property type="nucleotide sequence ID" value="NZ_CP050314.1"/>
</dbReference>
<proteinExistence type="predicted"/>
<keyword evidence="2" id="KW-1185">Reference proteome</keyword>
<protein>
    <submittedName>
        <fullName evidence="1">Helix-turn-helix domain-containing protein</fullName>
    </submittedName>
</protein>
<sequence>MRKSTAKKVSQPFWFNSQTIHHKLDKDIISAMKNGNEKCSLLMMMDPHYEPKKQIYHIEWKNDDVEMLLEGMFIRSLEILRNADPSNELFKDEVVWQSTPQFAEIARHLGYDASVIRHEVKLIMKRYGKSSEMDSLLEFHHWVDLFAQMFKEQVNAKVATNCSFKFLISLCEGNYELKVLLQQIGELLDDLHLEGYSRAALLESLTETINSY</sequence>
<geneLocation type="plasmid" evidence="1 2">
    <name>pPN3F2_1</name>
</geneLocation>
<name>A0A6G9QQE5_9GAMM</name>
<dbReference type="KEGG" id="saes:HBH39_17765"/>
<evidence type="ECO:0000313" key="2">
    <source>
        <dbReference type="Proteomes" id="UP000502608"/>
    </source>
</evidence>
<dbReference type="EMBL" id="CP050314">
    <property type="protein sequence ID" value="QIR16333.1"/>
    <property type="molecule type" value="Genomic_DNA"/>
</dbReference>
<accession>A0A6G9QQE5</accession>
<keyword evidence="1" id="KW-0614">Plasmid</keyword>
<dbReference type="AlphaFoldDB" id="A0A6G9QQE5"/>